<protein>
    <submittedName>
        <fullName evidence="1">Uncharacterized protein</fullName>
    </submittedName>
</protein>
<evidence type="ECO:0000313" key="2">
    <source>
        <dbReference type="Proteomes" id="UP000033607"/>
    </source>
</evidence>
<dbReference type="RefSeq" id="WP_046279746.1">
    <property type="nucleotide sequence ID" value="NZ_LATL02000094.1"/>
</dbReference>
<evidence type="ECO:0000313" key="1">
    <source>
        <dbReference type="EMBL" id="KKD36982.1"/>
    </source>
</evidence>
<comment type="caution">
    <text evidence="1">The sequence shown here is derived from an EMBL/GenBank/DDBJ whole genome shotgun (WGS) entry which is preliminary data.</text>
</comment>
<reference evidence="1 2" key="1">
    <citation type="submission" date="2015-06" db="EMBL/GenBank/DDBJ databases">
        <title>Draft genome assembly of filamentous brackish cyanobacterium Limnoraphis robusta strain CS-951.</title>
        <authorList>
            <person name="Willis A."/>
            <person name="Parks M."/>
            <person name="Burford M.A."/>
        </authorList>
    </citation>
    <scope>NUCLEOTIDE SEQUENCE [LARGE SCALE GENOMIC DNA]</scope>
    <source>
        <strain evidence="1 2">CS-951</strain>
    </source>
</reference>
<dbReference type="AlphaFoldDB" id="A0A0F5YE96"/>
<accession>A0A0F5YE96</accession>
<proteinExistence type="predicted"/>
<organism evidence="1 2">
    <name type="scientific">Limnoraphis robusta CS-951</name>
    <dbReference type="NCBI Taxonomy" id="1637645"/>
    <lineage>
        <taxon>Bacteria</taxon>
        <taxon>Bacillati</taxon>
        <taxon>Cyanobacteriota</taxon>
        <taxon>Cyanophyceae</taxon>
        <taxon>Oscillatoriophycideae</taxon>
        <taxon>Oscillatoriales</taxon>
        <taxon>Sirenicapillariaceae</taxon>
        <taxon>Limnoraphis</taxon>
    </lineage>
</organism>
<sequence>MSNNNLKTRLYASRIDFSAETRQEIAAILNATLATTLDLKTQVKQAHWNVKGFNNPALLRGGRGLRKANFSALC</sequence>
<dbReference type="Proteomes" id="UP000033607">
    <property type="component" value="Unassembled WGS sequence"/>
</dbReference>
<dbReference type="InterPro" id="IPR009078">
    <property type="entry name" value="Ferritin-like_SF"/>
</dbReference>
<dbReference type="Gene3D" id="1.20.1260.10">
    <property type="match status" value="1"/>
</dbReference>
<dbReference type="PATRIC" id="fig|1637645.4.peg.1927"/>
<dbReference type="EMBL" id="LATL02000094">
    <property type="protein sequence ID" value="KKD36982.1"/>
    <property type="molecule type" value="Genomic_DNA"/>
</dbReference>
<name>A0A0F5YE96_9CYAN</name>
<gene>
    <name evidence="1" type="ORF">WN50_16935</name>
</gene>
<dbReference type="SUPFAM" id="SSF47240">
    <property type="entry name" value="Ferritin-like"/>
    <property type="match status" value="1"/>
</dbReference>
<dbReference type="InterPro" id="IPR012347">
    <property type="entry name" value="Ferritin-like"/>
</dbReference>